<reference evidence="6" key="1">
    <citation type="journal article" date="2017" name="Virus Genes">
        <title>Two novel poxviruses with unusual genome rearrangements: NY_014 and Murmansk.</title>
        <authorList>
            <person name="Smithson C."/>
            <person name="Meyer H."/>
            <person name="Gigante C.M."/>
            <person name="Gao J."/>
            <person name="Zhao H."/>
            <person name="Batra D."/>
            <person name="Damon I."/>
            <person name="Upton C."/>
            <person name="Li Y."/>
        </authorList>
    </citation>
    <scope>NUCLEOTIDE SEQUENCE [LARGE SCALE GENOMIC DNA]</scope>
    <source>
        <strain evidence="6">LEIV-11411</strain>
    </source>
</reference>
<dbReference type="InterPro" id="IPR050828">
    <property type="entry name" value="C-type_lectin/matrix_domain"/>
</dbReference>
<dbReference type="SUPFAM" id="SSF56436">
    <property type="entry name" value="C-type lectin-like"/>
    <property type="match status" value="1"/>
</dbReference>
<dbReference type="PANTHER" id="PTHR45710:SF19">
    <property type="entry name" value="C-TYPE LECTIN DOMAIN FAMILY 2 MEMBER D-RELATED"/>
    <property type="match status" value="1"/>
</dbReference>
<keyword evidence="3 6" id="KW-0430">Lectin</keyword>
<dbReference type="SMART" id="SM00034">
    <property type="entry name" value="CLECT"/>
    <property type="match status" value="1"/>
</dbReference>
<gene>
    <name evidence="6" type="ORF">Murmansk-201</name>
</gene>
<evidence type="ECO:0000256" key="1">
    <source>
        <dbReference type="ARBA" id="ARBA00004236"/>
    </source>
</evidence>
<keyword evidence="2" id="KW-0472">Membrane</keyword>
<dbReference type="GO" id="GO:0030246">
    <property type="term" value="F:carbohydrate binding"/>
    <property type="evidence" value="ECO:0007669"/>
    <property type="project" value="UniProtKB-KW"/>
</dbReference>
<dbReference type="EMBL" id="MF001304">
    <property type="protein sequence ID" value="AST09396.1"/>
    <property type="molecule type" value="Genomic_DNA"/>
</dbReference>
<dbReference type="InterPro" id="IPR033992">
    <property type="entry name" value="NKR-like_CTLD"/>
</dbReference>
<dbReference type="CDD" id="cd03593">
    <property type="entry name" value="CLECT_NK_receptors_like"/>
    <property type="match status" value="1"/>
</dbReference>
<dbReference type="Gene3D" id="3.10.100.10">
    <property type="entry name" value="Mannose-Binding Protein A, subunit A"/>
    <property type="match status" value="1"/>
</dbReference>
<protein>
    <submittedName>
        <fullName evidence="6">C-type lectin-like type-II membrane protein</fullName>
    </submittedName>
</protein>
<evidence type="ECO:0000313" key="6">
    <source>
        <dbReference type="EMBL" id="AST09396.1"/>
    </source>
</evidence>
<dbReference type="InterPro" id="IPR016186">
    <property type="entry name" value="C-type_lectin-like/link_sf"/>
</dbReference>
<dbReference type="PROSITE" id="PS50041">
    <property type="entry name" value="C_TYPE_LECTIN_2"/>
    <property type="match status" value="1"/>
</dbReference>
<keyword evidence="2" id="KW-1003">Cell membrane</keyword>
<dbReference type="GO" id="GO:0005886">
    <property type="term" value="C:plasma membrane"/>
    <property type="evidence" value="ECO:0007669"/>
    <property type="project" value="UniProtKB-SubCell"/>
</dbReference>
<evidence type="ECO:0000256" key="2">
    <source>
        <dbReference type="ARBA" id="ARBA00022475"/>
    </source>
</evidence>
<dbReference type="InterPro" id="IPR001304">
    <property type="entry name" value="C-type_lectin-like"/>
</dbReference>
<evidence type="ECO:0000313" key="7">
    <source>
        <dbReference type="Proteomes" id="UP000217350"/>
    </source>
</evidence>
<evidence type="ECO:0000259" key="5">
    <source>
        <dbReference type="PROSITE" id="PS50041"/>
    </source>
</evidence>
<comment type="subcellular location">
    <subcellularLocation>
        <location evidence="1">Cell membrane</location>
    </subcellularLocation>
</comment>
<accession>A0A223FN28</accession>
<dbReference type="GO" id="GO:0046703">
    <property type="term" value="F:natural killer cell lectin-like receptor binding"/>
    <property type="evidence" value="ECO:0007669"/>
    <property type="project" value="TreeGrafter"/>
</dbReference>
<keyword evidence="7" id="KW-1185">Reference proteome</keyword>
<organism evidence="6">
    <name type="scientific">Murmansk poxvirus</name>
    <dbReference type="NCBI Taxonomy" id="2025359"/>
    <lineage>
        <taxon>Viruses</taxon>
        <taxon>Varidnaviria</taxon>
        <taxon>Bamfordvirae</taxon>
        <taxon>Nucleocytoviricota</taxon>
        <taxon>Pokkesviricetes</taxon>
        <taxon>Chitovirales</taxon>
        <taxon>Poxviridae</taxon>
        <taxon>Chordopoxvirinae</taxon>
        <taxon>Centapoxvirus</taxon>
        <taxon>Centapoxvirus microtuspox</taxon>
        <taxon>Murmansk microtuspox virus</taxon>
    </lineage>
</organism>
<dbReference type="PANTHER" id="PTHR45710">
    <property type="entry name" value="C-TYPE LECTIN DOMAIN-CONTAINING PROTEIN 180"/>
    <property type="match status" value="1"/>
</dbReference>
<sequence length="142" mass="16843">MQKSDVVYKPLYKICPKYSVGAYYRCFYFSNESSNWEKSLKFCKTLNGNLASIKDIDSLKFMKRYKGESDYWLGLHRENPESQWMNSDNTQYNLSIPIRGAEDYGYINNNGISTARIYADRRWICEVPLIDFTEQPHVYKNR</sequence>
<dbReference type="Proteomes" id="UP000217350">
    <property type="component" value="Segment"/>
</dbReference>
<dbReference type="InterPro" id="IPR016187">
    <property type="entry name" value="CTDL_fold"/>
</dbReference>
<evidence type="ECO:0000256" key="4">
    <source>
        <dbReference type="ARBA" id="ARBA00023180"/>
    </source>
</evidence>
<dbReference type="Pfam" id="PF00059">
    <property type="entry name" value="Lectin_C"/>
    <property type="match status" value="1"/>
</dbReference>
<evidence type="ECO:0000256" key="3">
    <source>
        <dbReference type="ARBA" id="ARBA00022734"/>
    </source>
</evidence>
<name>A0A223FN28_9POXV</name>
<feature type="domain" description="C-type lectin" evidence="5">
    <location>
        <begin position="25"/>
        <end position="123"/>
    </location>
</feature>
<dbReference type="OrthoDB" id="23048at10239"/>
<proteinExistence type="predicted"/>
<keyword evidence="4" id="KW-0325">Glycoprotein</keyword>